<keyword evidence="4" id="KW-0732">Signal</keyword>
<keyword evidence="3" id="KW-0560">Oxidoreductase</keyword>
<feature type="chain" id="PRO_5046149575" evidence="4">
    <location>
        <begin position="30"/>
        <end position="215"/>
    </location>
</feature>
<dbReference type="Proteomes" id="UP000669060">
    <property type="component" value="Unassembled WGS sequence"/>
</dbReference>
<dbReference type="PANTHER" id="PTHR33711">
    <property type="entry name" value="DIOXYGENASE, PUTATIVE (AFU_ORTHOLOGUE AFUA_2G02910)-RELATED"/>
    <property type="match status" value="1"/>
</dbReference>
<evidence type="ECO:0000256" key="1">
    <source>
        <dbReference type="ARBA" id="ARBA00007825"/>
    </source>
</evidence>
<keyword evidence="2 6" id="KW-0223">Dioxygenase</keyword>
<comment type="caution">
    <text evidence="6">The sequence shown here is derived from an EMBL/GenBank/DDBJ whole genome shotgun (WGS) entry which is preliminary data.</text>
</comment>
<dbReference type="GO" id="GO:0051213">
    <property type="term" value="F:dioxygenase activity"/>
    <property type="evidence" value="ECO:0007669"/>
    <property type="project" value="UniProtKB-KW"/>
</dbReference>
<dbReference type="InterPro" id="IPR015889">
    <property type="entry name" value="Intradiol_dOase_core"/>
</dbReference>
<dbReference type="InterPro" id="IPR000627">
    <property type="entry name" value="Intradiol_dOase_C"/>
</dbReference>
<gene>
    <name evidence="6" type="ORF">JFY56_21035</name>
</gene>
<dbReference type="InterPro" id="IPR039387">
    <property type="entry name" value="3_4-PCD"/>
</dbReference>
<comment type="similarity">
    <text evidence="1">Belongs to the intradiol ring-cleavage dioxygenase family.</text>
</comment>
<feature type="signal peptide" evidence="4">
    <location>
        <begin position="1"/>
        <end position="29"/>
    </location>
</feature>
<dbReference type="PROSITE" id="PS00083">
    <property type="entry name" value="INTRADIOL_DIOXYGENAS"/>
    <property type="match status" value="1"/>
</dbReference>
<dbReference type="CDD" id="cd03459">
    <property type="entry name" value="3_4-PCD"/>
    <property type="match status" value="1"/>
</dbReference>
<proteinExistence type="inferred from homology"/>
<dbReference type="InterPro" id="IPR006311">
    <property type="entry name" value="TAT_signal"/>
</dbReference>
<reference evidence="6 7" key="1">
    <citation type="submission" date="2020-12" db="EMBL/GenBank/DDBJ databases">
        <title>Pseudomonas schmalbachii sp. nov. isolated from millipede gut.</title>
        <authorList>
            <person name="Shelomi M."/>
        </authorList>
    </citation>
    <scope>NUCLEOTIDE SEQUENCE [LARGE SCALE GENOMIC DNA]</scope>
    <source>
        <strain evidence="6 7">Milli4</strain>
    </source>
</reference>
<dbReference type="SUPFAM" id="SSF49482">
    <property type="entry name" value="Aromatic compound dioxygenase"/>
    <property type="match status" value="1"/>
</dbReference>
<name>A0ABS3TVL4_9PSED</name>
<accession>A0ABS3TVL4</accession>
<keyword evidence="7" id="KW-1185">Reference proteome</keyword>
<feature type="domain" description="Intradiol ring-cleavage dioxygenases" evidence="5">
    <location>
        <begin position="72"/>
        <end position="100"/>
    </location>
</feature>
<dbReference type="RefSeq" id="WP_208316096.1">
    <property type="nucleotide sequence ID" value="NZ_JAELYA010000009.1"/>
</dbReference>
<evidence type="ECO:0000313" key="6">
    <source>
        <dbReference type="EMBL" id="MBO3277706.1"/>
    </source>
</evidence>
<dbReference type="EMBL" id="JAELYA010000009">
    <property type="protein sequence ID" value="MBO3277706.1"/>
    <property type="molecule type" value="Genomic_DNA"/>
</dbReference>
<protein>
    <submittedName>
        <fullName evidence="6">Intradiol ring-cleavage dioxygenase</fullName>
    </submittedName>
</protein>
<evidence type="ECO:0000259" key="5">
    <source>
        <dbReference type="PROSITE" id="PS00083"/>
    </source>
</evidence>
<sequence>MRGLACNRRQFVGGCLTAALALGAPGSWAALMLTPRQTAGPFYPDRLPLDRDNDLVRVEGAAAAAIGTVVQFHGRILDARGEPLNHALIEIWQADANGIYLHSRGGDPQHRDVGFQGYGQFETASDGGYRFRTIRPVPYSGRTPHIHVAVTLPGQPRFTTQCYIRGEPQNAQDYIFTRVEDPRAREALQADFLPLADGSGQQARFDIVLGLTPKA</sequence>
<organism evidence="6 7">
    <name type="scientific">Pseudomonas schmalbachii</name>
    <dbReference type="NCBI Taxonomy" id="2816993"/>
    <lineage>
        <taxon>Bacteria</taxon>
        <taxon>Pseudomonadati</taxon>
        <taxon>Pseudomonadota</taxon>
        <taxon>Gammaproteobacteria</taxon>
        <taxon>Pseudomonadales</taxon>
        <taxon>Pseudomonadaceae</taxon>
        <taxon>Pseudomonas</taxon>
    </lineage>
</organism>
<dbReference type="Gene3D" id="2.60.130.10">
    <property type="entry name" value="Aromatic compound dioxygenase"/>
    <property type="match status" value="1"/>
</dbReference>
<evidence type="ECO:0000256" key="2">
    <source>
        <dbReference type="ARBA" id="ARBA00022964"/>
    </source>
</evidence>
<evidence type="ECO:0000256" key="4">
    <source>
        <dbReference type="SAM" id="SignalP"/>
    </source>
</evidence>
<evidence type="ECO:0000256" key="3">
    <source>
        <dbReference type="ARBA" id="ARBA00023002"/>
    </source>
</evidence>
<dbReference type="InterPro" id="IPR050770">
    <property type="entry name" value="Intradiol_RC_Dioxygenase"/>
</dbReference>
<dbReference type="PANTHER" id="PTHR33711:SF9">
    <property type="entry name" value="PROTOCATECHUATE 3,4-DIOXYGENASE ALPHA CHAIN"/>
    <property type="match status" value="1"/>
</dbReference>
<dbReference type="PROSITE" id="PS51318">
    <property type="entry name" value="TAT"/>
    <property type="match status" value="1"/>
</dbReference>
<evidence type="ECO:0000313" key="7">
    <source>
        <dbReference type="Proteomes" id="UP000669060"/>
    </source>
</evidence>
<dbReference type="Pfam" id="PF00775">
    <property type="entry name" value="Dioxygenase_C"/>
    <property type="match status" value="1"/>
</dbReference>